<dbReference type="GO" id="GO:0008270">
    <property type="term" value="F:zinc ion binding"/>
    <property type="evidence" value="ECO:0007669"/>
    <property type="project" value="UniProtKB-KW"/>
</dbReference>
<evidence type="ECO:0000313" key="9">
    <source>
        <dbReference type="EnsemblMetazoa" id="CJA18524.1"/>
    </source>
</evidence>
<evidence type="ECO:0000256" key="4">
    <source>
        <dbReference type="ARBA" id="ARBA00022833"/>
    </source>
</evidence>
<dbReference type="PANTHER" id="PTHR15933">
    <property type="entry name" value="PROTEIN CBG16327"/>
    <property type="match status" value="1"/>
</dbReference>
<keyword evidence="1 5" id="KW-0479">Metal-binding</keyword>
<keyword evidence="10" id="KW-1185">Reference proteome</keyword>
<reference evidence="9" key="2">
    <citation type="submission" date="2022-06" db="UniProtKB">
        <authorList>
            <consortium name="EnsemblMetazoa"/>
        </authorList>
    </citation>
    <scope>IDENTIFICATION</scope>
    <source>
        <strain evidence="9">DF5081</strain>
    </source>
</reference>
<dbReference type="PROSITE" id="PS50181">
    <property type="entry name" value="FBOX"/>
    <property type="match status" value="1"/>
</dbReference>
<name>A0A8R1I1W5_CAEJA</name>
<dbReference type="PANTHER" id="PTHR15933:SF20">
    <property type="entry name" value="F-BOX DOMAIN-CONTAINING PROTEIN"/>
    <property type="match status" value="1"/>
</dbReference>
<evidence type="ECO:0008006" key="11">
    <source>
        <dbReference type="Google" id="ProtNLM"/>
    </source>
</evidence>
<evidence type="ECO:0000256" key="1">
    <source>
        <dbReference type="ARBA" id="ARBA00022723"/>
    </source>
</evidence>
<keyword evidence="3" id="KW-0833">Ubl conjugation pathway</keyword>
<feature type="region of interest" description="Disordered" evidence="6">
    <location>
        <begin position="139"/>
        <end position="181"/>
    </location>
</feature>
<dbReference type="GO" id="GO:0061630">
    <property type="term" value="F:ubiquitin protein ligase activity"/>
    <property type="evidence" value="ECO:0007669"/>
    <property type="project" value="InterPro"/>
</dbReference>
<dbReference type="PROSITE" id="PS50145">
    <property type="entry name" value="ZF_TRAF"/>
    <property type="match status" value="1"/>
</dbReference>
<evidence type="ECO:0000256" key="6">
    <source>
        <dbReference type="SAM" id="MobiDB-lite"/>
    </source>
</evidence>
<dbReference type="EnsemblMetazoa" id="CJA18524.1">
    <property type="protein sequence ID" value="CJA18524.1"/>
    <property type="gene ID" value="WBGene00137729"/>
</dbReference>
<evidence type="ECO:0000313" key="10">
    <source>
        <dbReference type="Proteomes" id="UP000005237"/>
    </source>
</evidence>
<dbReference type="OMA" id="VHIKWER"/>
<feature type="domain" description="TRAF-type" evidence="7">
    <location>
        <begin position="44"/>
        <end position="92"/>
    </location>
</feature>
<evidence type="ECO:0000259" key="8">
    <source>
        <dbReference type="PROSITE" id="PS50181"/>
    </source>
</evidence>
<evidence type="ECO:0000256" key="2">
    <source>
        <dbReference type="ARBA" id="ARBA00022771"/>
    </source>
</evidence>
<keyword evidence="2 5" id="KW-0863">Zinc-finger</keyword>
<dbReference type="AlphaFoldDB" id="A0A8R1I1W5"/>
<feature type="domain" description="F-box" evidence="8">
    <location>
        <begin position="352"/>
        <end position="406"/>
    </location>
</feature>
<organism evidence="9 10">
    <name type="scientific">Caenorhabditis japonica</name>
    <dbReference type="NCBI Taxonomy" id="281687"/>
    <lineage>
        <taxon>Eukaryota</taxon>
        <taxon>Metazoa</taxon>
        <taxon>Ecdysozoa</taxon>
        <taxon>Nematoda</taxon>
        <taxon>Chromadorea</taxon>
        <taxon>Rhabditida</taxon>
        <taxon>Rhabditina</taxon>
        <taxon>Rhabditomorpha</taxon>
        <taxon>Rhabditoidea</taxon>
        <taxon>Rhabditidae</taxon>
        <taxon>Peloderinae</taxon>
        <taxon>Caenorhabditis</taxon>
    </lineage>
</organism>
<dbReference type="Proteomes" id="UP000005237">
    <property type="component" value="Unassembled WGS sequence"/>
</dbReference>
<feature type="zinc finger region" description="TRAF-type" evidence="5">
    <location>
        <begin position="44"/>
        <end position="92"/>
    </location>
</feature>
<accession>A0A8R1I1W5</accession>
<dbReference type="InterPro" id="IPR043013">
    <property type="entry name" value="Znf_TRAF_N"/>
</dbReference>
<evidence type="ECO:0000259" key="7">
    <source>
        <dbReference type="PROSITE" id="PS50145"/>
    </source>
</evidence>
<dbReference type="InterPro" id="IPR001293">
    <property type="entry name" value="Znf_TRAF"/>
</dbReference>
<proteinExistence type="predicted"/>
<sequence length="491" mass="56577">MEDNYNVHTHCNSCFYTKCSETDCPLIKCSHCFIPLHSCKLQEHSELVCRRAQVPCPNATNGCKQLIVREKIPNHLPKCIASVVVCSRDRCRKLNIRACKLPLKHMGRKNQLLPVEHPDLDVSLALYDQNMIIQSYNSSRAKRVKQRDPIHPTHPLIPLRNMPFDNSGPTEGLEDSSGDELREKREKLKKSRMVFANCYMCQIDPSVQHLHTLGNGMDIEKLKKRRRTSQVLDAFHDKLNLKVSIAVENAPESVLKSENIREIKKGGTFYTLKCLKTVKRLEYGDHCLSQHTLSVDQMNEMIVRCPNWTKGCEFSASRIKFASGGELRFHTHSATLTHSLNSADYKLENSSPYTLENLPLWAYETLARYLPSSSLYNLSLTSKKLRKVVFIGCYSQCYVEPVWRKVETNGEWFPDGNIIKISSTEPPPKLTWKDPVELSEHLQKCAFFEPVTYDQEMVPVFPKNLELEIWKGFAEELSQRMIRMELMEEQE</sequence>
<keyword evidence="4 5" id="KW-0862">Zinc</keyword>
<dbReference type="Pfam" id="PF15965">
    <property type="entry name" value="zf-TRAF_2"/>
    <property type="match status" value="1"/>
</dbReference>
<reference evidence="10" key="1">
    <citation type="submission" date="2010-08" db="EMBL/GenBank/DDBJ databases">
        <authorList>
            <consortium name="Caenorhabditis japonica Sequencing Consortium"/>
            <person name="Wilson R.K."/>
        </authorList>
    </citation>
    <scope>NUCLEOTIDE SEQUENCE [LARGE SCALE GENOMIC DNA]</scope>
    <source>
        <strain evidence="10">DF5081</strain>
    </source>
</reference>
<protein>
    <recommendedName>
        <fullName evidence="11">F-box domain-containing protein</fullName>
    </recommendedName>
</protein>
<evidence type="ECO:0000256" key="5">
    <source>
        <dbReference type="PROSITE-ProRule" id="PRU00207"/>
    </source>
</evidence>
<dbReference type="InterPro" id="IPR001810">
    <property type="entry name" value="F-box_dom"/>
</dbReference>
<dbReference type="Gene3D" id="3.30.40.150">
    <property type="entry name" value="TRAF-like zinc-finger, N-terminal subdomain"/>
    <property type="match status" value="1"/>
</dbReference>
<evidence type="ECO:0000256" key="3">
    <source>
        <dbReference type="ARBA" id="ARBA00022786"/>
    </source>
</evidence>
<dbReference type="InterPro" id="IPR031890">
    <property type="entry name" value="Fbxo30/Fbxo40"/>
</dbReference>